<evidence type="ECO:0000313" key="16">
    <source>
        <dbReference type="Proteomes" id="UP000634435"/>
    </source>
</evidence>
<evidence type="ECO:0000256" key="10">
    <source>
        <dbReference type="ARBA" id="ARBA00023136"/>
    </source>
</evidence>
<keyword evidence="5 14" id="KW-0812">Transmembrane</keyword>
<dbReference type="PROSITE" id="PS50283">
    <property type="entry name" value="NA_SOLUT_SYMP_3"/>
    <property type="match status" value="1"/>
</dbReference>
<evidence type="ECO:0000256" key="6">
    <source>
        <dbReference type="ARBA" id="ARBA00022847"/>
    </source>
</evidence>
<dbReference type="InterPro" id="IPR038377">
    <property type="entry name" value="Na/Glc_symporter_sf"/>
</dbReference>
<name>A0ABQ2DQD7_9BACI</name>
<evidence type="ECO:0000256" key="1">
    <source>
        <dbReference type="ARBA" id="ARBA00004651"/>
    </source>
</evidence>
<dbReference type="PANTHER" id="PTHR48086:SF3">
    <property type="entry name" value="SODIUM_PROLINE SYMPORTER"/>
    <property type="match status" value="1"/>
</dbReference>
<feature type="transmembrane region" description="Helical" evidence="14">
    <location>
        <begin position="161"/>
        <end position="183"/>
    </location>
</feature>
<dbReference type="PROSITE" id="PS00456">
    <property type="entry name" value="NA_SOLUT_SYMP_1"/>
    <property type="match status" value="1"/>
</dbReference>
<keyword evidence="16" id="KW-1185">Reference proteome</keyword>
<evidence type="ECO:0000256" key="4">
    <source>
        <dbReference type="ARBA" id="ARBA00022475"/>
    </source>
</evidence>
<dbReference type="InterPro" id="IPR018212">
    <property type="entry name" value="Na/solute_symporter_CS"/>
</dbReference>
<keyword evidence="7 14" id="KW-1133">Transmembrane helix</keyword>
<feature type="transmembrane region" description="Helical" evidence="14">
    <location>
        <begin position="270"/>
        <end position="294"/>
    </location>
</feature>
<evidence type="ECO:0000256" key="8">
    <source>
        <dbReference type="ARBA" id="ARBA00023053"/>
    </source>
</evidence>
<gene>
    <name evidence="15" type="primary">putP</name>
    <name evidence="15" type="ORF">GCM10007111_28190</name>
</gene>
<comment type="subcellular location">
    <subcellularLocation>
        <location evidence="1 14">Cell membrane</location>
        <topology evidence="1 14">Multi-pass membrane protein</topology>
    </subcellularLocation>
</comment>
<accession>A0ABQ2DQD7</accession>
<evidence type="ECO:0000256" key="12">
    <source>
        <dbReference type="ARBA" id="ARBA00033708"/>
    </source>
</evidence>
<reference evidence="16" key="1">
    <citation type="journal article" date="2019" name="Int. J. Syst. Evol. Microbiol.">
        <title>The Global Catalogue of Microorganisms (GCM) 10K type strain sequencing project: providing services to taxonomists for standard genome sequencing and annotation.</title>
        <authorList>
            <consortium name="The Broad Institute Genomics Platform"/>
            <consortium name="The Broad Institute Genome Sequencing Center for Infectious Disease"/>
            <person name="Wu L."/>
            <person name="Ma J."/>
        </authorList>
    </citation>
    <scope>NUCLEOTIDE SEQUENCE [LARGE SCALE GENOMIC DNA]</scope>
    <source>
        <strain evidence="16">JCM 30071</strain>
    </source>
</reference>
<dbReference type="CDD" id="cd11475">
    <property type="entry name" value="SLC5sbd_PutP"/>
    <property type="match status" value="1"/>
</dbReference>
<dbReference type="InterPro" id="IPR011851">
    <property type="entry name" value="Na/Pro_symporter"/>
</dbReference>
<keyword evidence="4 14" id="KW-1003">Cell membrane</keyword>
<organism evidence="15 16">
    <name type="scientific">Virgibacillus kapii</name>
    <dbReference type="NCBI Taxonomy" id="1638645"/>
    <lineage>
        <taxon>Bacteria</taxon>
        <taxon>Bacillati</taxon>
        <taxon>Bacillota</taxon>
        <taxon>Bacilli</taxon>
        <taxon>Bacillales</taxon>
        <taxon>Bacillaceae</taxon>
        <taxon>Virgibacillus</taxon>
    </lineage>
</organism>
<feature type="transmembrane region" description="Helical" evidence="14">
    <location>
        <begin position="469"/>
        <end position="486"/>
    </location>
</feature>
<feature type="transmembrane region" description="Helical" evidence="14">
    <location>
        <begin position="230"/>
        <end position="249"/>
    </location>
</feature>
<feature type="transmembrane region" description="Helical" evidence="14">
    <location>
        <begin position="122"/>
        <end position="141"/>
    </location>
</feature>
<proteinExistence type="inferred from homology"/>
<feature type="transmembrane region" description="Helical" evidence="14">
    <location>
        <begin position="382"/>
        <end position="402"/>
    </location>
</feature>
<feature type="transmembrane region" description="Helical" evidence="14">
    <location>
        <begin position="74"/>
        <end position="92"/>
    </location>
</feature>
<evidence type="ECO:0000256" key="7">
    <source>
        <dbReference type="ARBA" id="ARBA00022989"/>
    </source>
</evidence>
<evidence type="ECO:0000256" key="2">
    <source>
        <dbReference type="ARBA" id="ARBA00006434"/>
    </source>
</evidence>
<keyword evidence="10 14" id="KW-0472">Membrane</keyword>
<sequence>MDLTTLITFIVYLLGMLAIGLIMYYRTNNLSDYVLGGRDLGPGVAALSAGASDMSGWLLLGLPGAIYASGMSEAWMGIGLAVGAYLNWQFVAKRLRVYTEVSNNSITIPDYFENRFKDNSHILRVISAIVILLFFTFYTSSGMVAGAKLFEASFGLQYETALWIGAVVVVSYTLLGGFLAVAWTDFIQGILMFLALIVVPIVALDQMGGWNQAVQAVGEINPSHLNMVEGVGIMAIISSLAWGLGYFGQPHIIVRFMALRSAKDVPKAKFIGTAWMILGLYGAIFTGFVGLAFISTQEVPILSEFGIQVVNENGLQMLADPEKIFIAFSQILFHPVVAGILLAAILSAIMSTVDSQLLVSSSAVAEDFYKAIFRKKATGKELVWVGRIATVIIAIVAIIIAMNPDSSVLDLVSYAWAGFGAAFGPIIILSLFWKRITRNGALAGIIVGAITVIVWGDFLSGGIFDLYEIVPGFILNMIVTVIVSLIDKPNPDLEADFDETVEKMKE</sequence>
<dbReference type="RefSeq" id="WP_188943526.1">
    <property type="nucleotide sequence ID" value="NZ_BMPN01000004.1"/>
</dbReference>
<comment type="function">
    <text evidence="14">Catalyzes the sodium-dependent uptake of extracellular L-proline.</text>
</comment>
<dbReference type="NCBIfam" id="TIGR02121">
    <property type="entry name" value="Na_Pro_sym"/>
    <property type="match status" value="1"/>
</dbReference>
<dbReference type="Proteomes" id="UP000634435">
    <property type="component" value="Unassembled WGS sequence"/>
</dbReference>
<dbReference type="PROSITE" id="PS00457">
    <property type="entry name" value="NA_SOLUT_SYMP_2"/>
    <property type="match status" value="1"/>
</dbReference>
<comment type="similarity">
    <text evidence="2 13">Belongs to the sodium:solute symporter (SSF) (TC 2.A.21) family.</text>
</comment>
<dbReference type="InterPro" id="IPR001734">
    <property type="entry name" value="Na/solute_symporter"/>
</dbReference>
<feature type="transmembrane region" description="Helical" evidence="14">
    <location>
        <begin position="6"/>
        <end position="25"/>
    </location>
</feature>
<protein>
    <recommendedName>
        <fullName evidence="14">Sodium/proline symporter</fullName>
    </recommendedName>
    <alternativeName>
        <fullName evidence="14">Proline permease</fullName>
    </alternativeName>
</protein>
<keyword evidence="6 14" id="KW-0769">Symport</keyword>
<feature type="transmembrane region" description="Helical" evidence="14">
    <location>
        <begin position="324"/>
        <end position="349"/>
    </location>
</feature>
<dbReference type="Pfam" id="PF00474">
    <property type="entry name" value="SSF"/>
    <property type="match status" value="1"/>
</dbReference>
<evidence type="ECO:0000256" key="14">
    <source>
        <dbReference type="RuleBase" id="RU366012"/>
    </source>
</evidence>
<dbReference type="InterPro" id="IPR050277">
    <property type="entry name" value="Sodium:Solute_Symporter"/>
</dbReference>
<evidence type="ECO:0000256" key="5">
    <source>
        <dbReference type="ARBA" id="ARBA00022692"/>
    </source>
</evidence>
<keyword evidence="3 14" id="KW-0813">Transport</keyword>
<keyword evidence="11 14" id="KW-0739">Sodium transport</keyword>
<keyword evidence="8 14" id="KW-0915">Sodium</keyword>
<dbReference type="PANTHER" id="PTHR48086">
    <property type="entry name" value="SODIUM/PROLINE SYMPORTER-RELATED"/>
    <property type="match status" value="1"/>
</dbReference>
<evidence type="ECO:0000256" key="9">
    <source>
        <dbReference type="ARBA" id="ARBA00023065"/>
    </source>
</evidence>
<dbReference type="Gene3D" id="1.20.1730.10">
    <property type="entry name" value="Sodium/glucose cotransporter"/>
    <property type="match status" value="1"/>
</dbReference>
<evidence type="ECO:0000313" key="15">
    <source>
        <dbReference type="EMBL" id="GGJ64672.1"/>
    </source>
</evidence>
<keyword evidence="9 14" id="KW-0406">Ion transport</keyword>
<feature type="transmembrane region" description="Helical" evidence="14">
    <location>
        <begin position="440"/>
        <end position="463"/>
    </location>
</feature>
<evidence type="ECO:0000256" key="11">
    <source>
        <dbReference type="ARBA" id="ARBA00023201"/>
    </source>
</evidence>
<dbReference type="NCBIfam" id="TIGR00813">
    <property type="entry name" value="sss"/>
    <property type="match status" value="1"/>
</dbReference>
<keyword evidence="14" id="KW-0029">Amino-acid transport</keyword>
<dbReference type="EMBL" id="BMPN01000004">
    <property type="protein sequence ID" value="GGJ64672.1"/>
    <property type="molecule type" value="Genomic_DNA"/>
</dbReference>
<feature type="transmembrane region" description="Helical" evidence="14">
    <location>
        <begin position="414"/>
        <end position="433"/>
    </location>
</feature>
<comment type="catalytic activity">
    <reaction evidence="12">
        <text>L-proline(in) + Na(+)(in) = L-proline(out) + Na(+)(out)</text>
        <dbReference type="Rhea" id="RHEA:28967"/>
        <dbReference type="ChEBI" id="CHEBI:29101"/>
        <dbReference type="ChEBI" id="CHEBI:60039"/>
    </reaction>
</comment>
<feature type="transmembrane region" description="Helical" evidence="14">
    <location>
        <begin position="190"/>
        <end position="210"/>
    </location>
</feature>
<evidence type="ECO:0000256" key="3">
    <source>
        <dbReference type="ARBA" id="ARBA00022448"/>
    </source>
</evidence>
<evidence type="ECO:0000256" key="13">
    <source>
        <dbReference type="RuleBase" id="RU362091"/>
    </source>
</evidence>
<comment type="caution">
    <text evidence="15">The sequence shown here is derived from an EMBL/GenBank/DDBJ whole genome shotgun (WGS) entry which is preliminary data.</text>
</comment>